<keyword evidence="3" id="KW-1185">Reference proteome</keyword>
<sequence>MTTTLLAYPFRLFFLLVGLYGVAIVLAWTGFLFGGLALPVGWSPLHWHSHEMLFGFTSAAVAGFILTAVCNWTGAPPLQGGKLLLLGLVWSLGRVAMWSAGYLPLWLVALLDMLFLPALGVILLRILLAYGNKRNLLLGGMILALSAANLLMHIGFITGKQGWLVQGETLAMNLITLIMLVIGGRIIPMFSANWWRNQGINVQPRVIPALDKACLLITALLIPAAFAGLPWLTGGIALAAAVLNAWRWLGWRGWRTWSEPLLWVLHIGYGWLVIALLLKGLAAFALVGASAWQHALGAGAMGTLILGVMTRVALGHTGRPLQLPPLAWLIYVGICVAAVCRMAAALGWTDYRLGVMFAAAGWCFAFSLFTVIYWPILSRPRLDGRPG</sequence>
<dbReference type="Proteomes" id="UP000001036">
    <property type="component" value="Chromosome"/>
</dbReference>
<gene>
    <name evidence="2" type="ordered locus">CJA_1548</name>
</gene>
<dbReference type="eggNOG" id="COG3213">
    <property type="taxonomic scope" value="Bacteria"/>
</dbReference>
<feature type="transmembrane region" description="Helical" evidence="1">
    <location>
        <begin position="326"/>
        <end position="348"/>
    </location>
</feature>
<dbReference type="RefSeq" id="WP_012487174.1">
    <property type="nucleotide sequence ID" value="NC_010995.1"/>
</dbReference>
<proteinExistence type="predicted"/>
<feature type="transmembrane region" description="Helical" evidence="1">
    <location>
        <begin position="170"/>
        <end position="188"/>
    </location>
</feature>
<organism evidence="2 3">
    <name type="scientific">Cellvibrio japonicus (strain Ueda107)</name>
    <name type="common">Pseudomonas fluorescens subsp. cellulosa</name>
    <dbReference type="NCBI Taxonomy" id="498211"/>
    <lineage>
        <taxon>Bacteria</taxon>
        <taxon>Pseudomonadati</taxon>
        <taxon>Pseudomonadota</taxon>
        <taxon>Gammaproteobacteria</taxon>
        <taxon>Cellvibrionales</taxon>
        <taxon>Cellvibrionaceae</taxon>
        <taxon>Cellvibrio</taxon>
    </lineage>
</organism>
<feature type="transmembrane region" description="Helical" evidence="1">
    <location>
        <begin position="83"/>
        <end position="100"/>
    </location>
</feature>
<evidence type="ECO:0000313" key="2">
    <source>
        <dbReference type="EMBL" id="ACE86081.1"/>
    </source>
</evidence>
<dbReference type="Pfam" id="PF05940">
    <property type="entry name" value="NnrS"/>
    <property type="match status" value="1"/>
</dbReference>
<dbReference type="KEGG" id="cja:CJA_1548"/>
<dbReference type="InterPro" id="IPR010266">
    <property type="entry name" value="NnrS"/>
</dbReference>
<dbReference type="STRING" id="498211.CJA_1548"/>
<name>B3PE40_CELJU</name>
<dbReference type="OrthoDB" id="9770040at2"/>
<feature type="transmembrane region" description="Helical" evidence="1">
    <location>
        <begin position="209"/>
        <end position="226"/>
    </location>
</feature>
<feature type="transmembrane region" description="Helical" evidence="1">
    <location>
        <begin position="12"/>
        <end position="33"/>
    </location>
</feature>
<dbReference type="AlphaFoldDB" id="B3PE40"/>
<keyword evidence="1" id="KW-0812">Transmembrane</keyword>
<keyword evidence="1" id="KW-1133">Transmembrane helix</keyword>
<dbReference type="EMBL" id="CP000934">
    <property type="protein sequence ID" value="ACE86081.1"/>
    <property type="molecule type" value="Genomic_DNA"/>
</dbReference>
<evidence type="ECO:0000313" key="3">
    <source>
        <dbReference type="Proteomes" id="UP000001036"/>
    </source>
</evidence>
<evidence type="ECO:0000256" key="1">
    <source>
        <dbReference type="SAM" id="Phobius"/>
    </source>
</evidence>
<protein>
    <submittedName>
        <fullName evidence="2">NnrS protein superfamily</fullName>
    </submittedName>
</protein>
<reference evidence="2 3" key="1">
    <citation type="journal article" date="2008" name="J. Bacteriol.">
        <title>Insights into plant cell wall degradation from the genome sequence of the soil bacterium Cellvibrio japonicus.</title>
        <authorList>
            <person name="Deboy R.T."/>
            <person name="Mongodin E.F."/>
            <person name="Fouts D.E."/>
            <person name="Tailford L.E."/>
            <person name="Khouri H."/>
            <person name="Emerson J.B."/>
            <person name="Mohamoud Y."/>
            <person name="Watkins K."/>
            <person name="Henrissat B."/>
            <person name="Gilbert H.J."/>
            <person name="Nelson K.E."/>
        </authorList>
    </citation>
    <scope>NUCLEOTIDE SEQUENCE [LARGE SCALE GENOMIC DNA]</scope>
    <source>
        <strain evidence="2 3">Ueda107</strain>
    </source>
</reference>
<feature type="transmembrane region" description="Helical" evidence="1">
    <location>
        <begin position="354"/>
        <end position="376"/>
    </location>
</feature>
<dbReference type="HOGENOM" id="CLU_041785_2_0_6"/>
<keyword evidence="1" id="KW-0472">Membrane</keyword>
<feature type="transmembrane region" description="Helical" evidence="1">
    <location>
        <begin position="135"/>
        <end position="158"/>
    </location>
</feature>
<feature type="transmembrane region" description="Helical" evidence="1">
    <location>
        <begin position="106"/>
        <end position="128"/>
    </location>
</feature>
<feature type="transmembrane region" description="Helical" evidence="1">
    <location>
        <begin position="292"/>
        <end position="314"/>
    </location>
</feature>
<accession>B3PE40</accession>
<feature type="transmembrane region" description="Helical" evidence="1">
    <location>
        <begin position="261"/>
        <end position="286"/>
    </location>
</feature>
<feature type="transmembrane region" description="Helical" evidence="1">
    <location>
        <begin position="53"/>
        <end position="71"/>
    </location>
</feature>